<evidence type="ECO:0000313" key="1">
    <source>
        <dbReference type="EMBL" id="JAH65431.1"/>
    </source>
</evidence>
<sequence length="56" mass="6471">MQYVKRVKLYMSWLLDHKCATSEGDMQNWTGEVWSSEHRGTAEESFGSLKSTLAFL</sequence>
<dbReference type="AlphaFoldDB" id="A0A0E9UI62"/>
<organism evidence="1">
    <name type="scientific">Anguilla anguilla</name>
    <name type="common">European freshwater eel</name>
    <name type="synonym">Muraena anguilla</name>
    <dbReference type="NCBI Taxonomy" id="7936"/>
    <lineage>
        <taxon>Eukaryota</taxon>
        <taxon>Metazoa</taxon>
        <taxon>Chordata</taxon>
        <taxon>Craniata</taxon>
        <taxon>Vertebrata</taxon>
        <taxon>Euteleostomi</taxon>
        <taxon>Actinopterygii</taxon>
        <taxon>Neopterygii</taxon>
        <taxon>Teleostei</taxon>
        <taxon>Anguilliformes</taxon>
        <taxon>Anguillidae</taxon>
        <taxon>Anguilla</taxon>
    </lineage>
</organism>
<accession>A0A0E9UI62</accession>
<reference evidence="1" key="2">
    <citation type="journal article" date="2015" name="Fish Shellfish Immunol.">
        <title>Early steps in the European eel (Anguilla anguilla)-Vibrio vulnificus interaction in the gills: Role of the RtxA13 toxin.</title>
        <authorList>
            <person name="Callol A."/>
            <person name="Pajuelo D."/>
            <person name="Ebbesson L."/>
            <person name="Teles M."/>
            <person name="MacKenzie S."/>
            <person name="Amaro C."/>
        </authorList>
    </citation>
    <scope>NUCLEOTIDE SEQUENCE</scope>
</reference>
<proteinExistence type="predicted"/>
<reference evidence="1" key="1">
    <citation type="submission" date="2014-11" db="EMBL/GenBank/DDBJ databases">
        <authorList>
            <person name="Amaro Gonzalez C."/>
        </authorList>
    </citation>
    <scope>NUCLEOTIDE SEQUENCE</scope>
</reference>
<protein>
    <submittedName>
        <fullName evidence="1">Uncharacterized protein</fullName>
    </submittedName>
</protein>
<name>A0A0E9UI62_ANGAN</name>
<dbReference type="EMBL" id="GBXM01043146">
    <property type="protein sequence ID" value="JAH65431.1"/>
    <property type="molecule type" value="Transcribed_RNA"/>
</dbReference>